<accession>A0AA37I8J8</accession>
<name>A0AA37I8J8_9BURK</name>
<organism evidence="2 3">
    <name type="scientific">Caballeronia novacaledonica</name>
    <dbReference type="NCBI Taxonomy" id="1544861"/>
    <lineage>
        <taxon>Bacteria</taxon>
        <taxon>Pseudomonadati</taxon>
        <taxon>Pseudomonadota</taxon>
        <taxon>Betaproteobacteria</taxon>
        <taxon>Burkholderiales</taxon>
        <taxon>Burkholderiaceae</taxon>
        <taxon>Caballeronia</taxon>
    </lineage>
</organism>
<dbReference type="GO" id="GO:0032259">
    <property type="term" value="P:methylation"/>
    <property type="evidence" value="ECO:0007669"/>
    <property type="project" value="UniProtKB-KW"/>
</dbReference>
<dbReference type="InterPro" id="IPR026888">
    <property type="entry name" value="AcetylCoA_hyd_C"/>
</dbReference>
<dbReference type="InterPro" id="IPR037171">
    <property type="entry name" value="NagB/RpiA_transferase-like"/>
</dbReference>
<dbReference type="GO" id="GO:0006083">
    <property type="term" value="P:acetate metabolic process"/>
    <property type="evidence" value="ECO:0007669"/>
    <property type="project" value="InterPro"/>
</dbReference>
<evidence type="ECO:0000259" key="1">
    <source>
        <dbReference type="Pfam" id="PF13336"/>
    </source>
</evidence>
<evidence type="ECO:0000313" key="2">
    <source>
        <dbReference type="EMBL" id="GJH25341.1"/>
    </source>
</evidence>
<protein>
    <submittedName>
        <fullName evidence="2">Methyltransferase</fullName>
    </submittedName>
</protein>
<dbReference type="PANTHER" id="PTHR21432:SF20">
    <property type="entry name" value="ACETYL-COA HYDROLASE"/>
    <property type="match status" value="1"/>
</dbReference>
<dbReference type="EMBL" id="BPUS01000003">
    <property type="protein sequence ID" value="GJH25341.1"/>
    <property type="molecule type" value="Genomic_DNA"/>
</dbReference>
<dbReference type="Gene3D" id="3.40.1080.10">
    <property type="entry name" value="Glutaconate Coenzyme A-transferase"/>
    <property type="match status" value="1"/>
</dbReference>
<keyword evidence="2" id="KW-0489">Methyltransferase</keyword>
<dbReference type="Pfam" id="PF13336">
    <property type="entry name" value="AcetylCoA_hyd_C"/>
    <property type="match status" value="1"/>
</dbReference>
<dbReference type="GO" id="GO:0008775">
    <property type="term" value="F:acetate CoA-transferase activity"/>
    <property type="evidence" value="ECO:0007669"/>
    <property type="project" value="InterPro"/>
</dbReference>
<gene>
    <name evidence="2" type="ORF">CBA19CS42_12515</name>
</gene>
<evidence type="ECO:0000313" key="3">
    <source>
        <dbReference type="Proteomes" id="UP001055111"/>
    </source>
</evidence>
<keyword evidence="2" id="KW-0808">Transferase</keyword>
<dbReference type="Gene3D" id="3.40.1080.20">
    <property type="entry name" value="Acetyl-CoA hydrolase/transferase C-terminal domain"/>
    <property type="match status" value="1"/>
</dbReference>
<dbReference type="GO" id="GO:0008168">
    <property type="term" value="F:methyltransferase activity"/>
    <property type="evidence" value="ECO:0007669"/>
    <property type="project" value="UniProtKB-KW"/>
</dbReference>
<dbReference type="SUPFAM" id="SSF100950">
    <property type="entry name" value="NagB/RpiA/CoA transferase-like"/>
    <property type="match status" value="2"/>
</dbReference>
<dbReference type="RefSeq" id="WP_238211895.1">
    <property type="nucleotide sequence ID" value="NZ_BPUS01000003.1"/>
</dbReference>
<reference evidence="2" key="1">
    <citation type="submission" date="2022-09" db="EMBL/GenBank/DDBJ databases">
        <title>Isolation and characterization of 3-chlorobenzoate degrading bacteria from soils in Shizuoka.</title>
        <authorList>
            <person name="Ifat A."/>
            <person name="Ogawa N."/>
            <person name="Kimbara K."/>
            <person name="Moriuchi R."/>
            <person name="Dohra H."/>
            <person name="Shintani M."/>
        </authorList>
    </citation>
    <scope>NUCLEOTIDE SEQUENCE</scope>
    <source>
        <strain evidence="2">19CS4-2</strain>
    </source>
</reference>
<dbReference type="InterPro" id="IPR046433">
    <property type="entry name" value="ActCoA_hydro"/>
</dbReference>
<comment type="caution">
    <text evidence="2">The sequence shown here is derived from an EMBL/GenBank/DDBJ whole genome shotgun (WGS) entry which is preliminary data.</text>
</comment>
<feature type="domain" description="Acetyl-CoA hydrolase/transferase C-terminal" evidence="1">
    <location>
        <begin position="274"/>
        <end position="423"/>
    </location>
</feature>
<proteinExistence type="predicted"/>
<dbReference type="AlphaFoldDB" id="A0AA37I8J8"/>
<dbReference type="InterPro" id="IPR038460">
    <property type="entry name" value="AcetylCoA_hyd_C_sf"/>
</dbReference>
<dbReference type="Proteomes" id="UP001055111">
    <property type="component" value="Unassembled WGS sequence"/>
</dbReference>
<sequence>MTAPTHGSSEFSLADYLRPHDTVLVGQAAAEPHELVAQLIDASEQIANLTVVCGYALSDDWKRVTRGKPRVATYSAHGPLRGLARSGEIDILPNHYSHFERLVTTGAFQPDVILLQLPPADPDGYHSFGTSVDYVAKAAQAVPAAAPAGSADRRGPIVIAEINENMPSTRTKWRLHHSQITASFTTDRPLEGTPARALSDIDHAIARNVASVVPDGASIQLGIGALATAIGRALGEHRDLRVRSGLVGDWLLDLEASGALASGENACVAGMALGSPELYDFVARHDRIRFMPITDLTASEALASCDPYIAVNSALEVDLLGQVNAEVVGGQYIGALGSQVDTFRATRIAPSGLAIVALPARSPKGATQIVSALSGPVTSLQSDIDMVITEYGVADLQGTTAAERAERLIAIAAPEHRDALREARRA</sequence>
<dbReference type="PANTHER" id="PTHR21432">
    <property type="entry name" value="ACETYL-COA HYDROLASE-RELATED"/>
    <property type="match status" value="1"/>
</dbReference>
<dbReference type="Gene3D" id="3.30.750.70">
    <property type="entry name" value="4-hydroxybutyrate coenzyme like domains"/>
    <property type="match status" value="1"/>
</dbReference>